<name>A0ABV8QMU2_9GAMM</name>
<evidence type="ECO:0000313" key="2">
    <source>
        <dbReference type="EMBL" id="MFC4261023.1"/>
    </source>
</evidence>
<dbReference type="Proteomes" id="UP001595798">
    <property type="component" value="Unassembled WGS sequence"/>
</dbReference>
<accession>A0ABV8QMU2</accession>
<keyword evidence="1" id="KW-1133">Transmembrane helix</keyword>
<gene>
    <name evidence="2" type="ORF">ACFOZ5_18535</name>
</gene>
<dbReference type="InterPro" id="IPR017850">
    <property type="entry name" value="Alkaline_phosphatase_core_sf"/>
</dbReference>
<comment type="caution">
    <text evidence="2">The sequence shown here is derived from an EMBL/GenBank/DDBJ whole genome shotgun (WGS) entry which is preliminary data.</text>
</comment>
<organism evidence="2 3">
    <name type="scientific">Marinobacter lacisalsi</name>
    <dbReference type="NCBI Taxonomy" id="475979"/>
    <lineage>
        <taxon>Bacteria</taxon>
        <taxon>Pseudomonadati</taxon>
        <taxon>Pseudomonadota</taxon>
        <taxon>Gammaproteobacteria</taxon>
        <taxon>Pseudomonadales</taxon>
        <taxon>Marinobacteraceae</taxon>
        <taxon>Marinobacter</taxon>
    </lineage>
</organism>
<keyword evidence="3" id="KW-1185">Reference proteome</keyword>
<reference evidence="3" key="1">
    <citation type="journal article" date="2019" name="Int. J. Syst. Evol. Microbiol.">
        <title>The Global Catalogue of Microorganisms (GCM) 10K type strain sequencing project: providing services to taxonomists for standard genome sequencing and annotation.</title>
        <authorList>
            <consortium name="The Broad Institute Genomics Platform"/>
            <consortium name="The Broad Institute Genome Sequencing Center for Infectious Disease"/>
            <person name="Wu L."/>
            <person name="Ma J."/>
        </authorList>
    </citation>
    <scope>NUCLEOTIDE SEQUENCE [LARGE SCALE GENOMIC DNA]</scope>
    <source>
        <strain evidence="3">CECT 7297</strain>
    </source>
</reference>
<evidence type="ECO:0008006" key="4">
    <source>
        <dbReference type="Google" id="ProtNLM"/>
    </source>
</evidence>
<feature type="transmembrane region" description="Helical" evidence="1">
    <location>
        <begin position="143"/>
        <end position="163"/>
    </location>
</feature>
<keyword evidence="1" id="KW-0472">Membrane</keyword>
<dbReference type="EMBL" id="JBHSDI010000063">
    <property type="protein sequence ID" value="MFC4261023.1"/>
    <property type="molecule type" value="Genomic_DNA"/>
</dbReference>
<evidence type="ECO:0000256" key="1">
    <source>
        <dbReference type="SAM" id="Phobius"/>
    </source>
</evidence>
<dbReference type="RefSeq" id="WP_379890145.1">
    <property type="nucleotide sequence ID" value="NZ_JBHSDI010000063.1"/>
</dbReference>
<dbReference type="Gene3D" id="3.40.720.10">
    <property type="entry name" value="Alkaline Phosphatase, subunit A"/>
    <property type="match status" value="1"/>
</dbReference>
<proteinExistence type="predicted"/>
<protein>
    <recommendedName>
        <fullName evidence="4">Sulfatase</fullName>
    </recommendedName>
</protein>
<feature type="transmembrane region" description="Helical" evidence="1">
    <location>
        <begin position="81"/>
        <end position="101"/>
    </location>
</feature>
<feature type="transmembrane region" description="Helical" evidence="1">
    <location>
        <begin position="48"/>
        <end position="69"/>
    </location>
</feature>
<feature type="transmembrane region" description="Helical" evidence="1">
    <location>
        <begin position="107"/>
        <end position="131"/>
    </location>
</feature>
<sequence>MRRLVFLVFVLNALLLALMIPGSASVPWIAAEGLVLAGLFLWLPARSLRLGLAWGAGVLYGLSALFVLLDSMVRLSLGRSLNLYLDLSIMGASVDLLVANLGWMGALLVFVVALALCLILVALVAGLLLRIGDQARQVPGRHLAVGMAGMAVTGLILPAQLVGATVVRIGAVHAGEALEAHQASQHFRERITAGPMERGSSPVALGGLTDTTVVLAFVESYGVSALFDERYRPVVQQALANLESAVQARGFHVVSGRLRSPVQGGQSWLAHGTLVSGLWIDNQQDYDALLASRSPTLINDFQATGHETVAVMPAITMAWPEGRALGYDRILDADSMDYLGPALNWVTMPDQYTWSWLHSAILEPSQVPVFAELSLISSHAPWVPVLPVLEDWRSIGRGEVFEPWRGAGEAPVSLWKDPERVRAHYARAVAYSINVVAGYIENRMNQRSLLVVLGDHQPAPLVTGEDASRDVPVHLISADPALLEPFAGDGMKPGYGLDGFSSGIWPGERPGSPMSAFRPFLHRHFQVRDNISHR</sequence>
<keyword evidence="1" id="KW-0812">Transmembrane</keyword>
<evidence type="ECO:0000313" key="3">
    <source>
        <dbReference type="Proteomes" id="UP001595798"/>
    </source>
</evidence>